<feature type="compositionally biased region" description="Basic and acidic residues" evidence="1">
    <location>
        <begin position="124"/>
        <end position="146"/>
    </location>
</feature>
<feature type="region of interest" description="Disordered" evidence="1">
    <location>
        <begin position="87"/>
        <end position="284"/>
    </location>
</feature>
<keyword evidence="3" id="KW-1185">Reference proteome</keyword>
<organism evidence="2 3">
    <name type="scientific">Phytophthora fragariaefolia</name>
    <dbReference type="NCBI Taxonomy" id="1490495"/>
    <lineage>
        <taxon>Eukaryota</taxon>
        <taxon>Sar</taxon>
        <taxon>Stramenopiles</taxon>
        <taxon>Oomycota</taxon>
        <taxon>Peronosporomycetes</taxon>
        <taxon>Peronosporales</taxon>
        <taxon>Peronosporaceae</taxon>
        <taxon>Phytophthora</taxon>
    </lineage>
</organism>
<protein>
    <submittedName>
        <fullName evidence="2">Unnamed protein product</fullName>
    </submittedName>
</protein>
<feature type="compositionally biased region" description="Acidic residues" evidence="1">
    <location>
        <begin position="210"/>
        <end position="220"/>
    </location>
</feature>
<feature type="compositionally biased region" description="Basic and acidic residues" evidence="1">
    <location>
        <begin position="388"/>
        <end position="397"/>
    </location>
</feature>
<feature type="compositionally biased region" description="Basic and acidic residues" evidence="1">
    <location>
        <begin position="356"/>
        <end position="368"/>
    </location>
</feature>
<accession>A0A9W6TWT5</accession>
<proteinExistence type="predicted"/>
<feature type="compositionally biased region" description="Basic and acidic residues" evidence="1">
    <location>
        <begin position="259"/>
        <end position="284"/>
    </location>
</feature>
<dbReference type="Proteomes" id="UP001165121">
    <property type="component" value="Unassembled WGS sequence"/>
</dbReference>
<dbReference type="EMBL" id="BSXT01000228">
    <property type="protein sequence ID" value="GMF21498.1"/>
    <property type="molecule type" value="Genomic_DNA"/>
</dbReference>
<evidence type="ECO:0000256" key="1">
    <source>
        <dbReference type="SAM" id="MobiDB-lite"/>
    </source>
</evidence>
<comment type="caution">
    <text evidence="2">The sequence shown here is derived from an EMBL/GenBank/DDBJ whole genome shotgun (WGS) entry which is preliminary data.</text>
</comment>
<feature type="compositionally biased region" description="Polar residues" evidence="1">
    <location>
        <begin position="87"/>
        <end position="117"/>
    </location>
</feature>
<dbReference type="AlphaFoldDB" id="A0A9W6TWT5"/>
<evidence type="ECO:0000313" key="3">
    <source>
        <dbReference type="Proteomes" id="UP001165121"/>
    </source>
</evidence>
<gene>
    <name evidence="2" type="ORF">Pfra01_000287700</name>
</gene>
<evidence type="ECO:0000313" key="2">
    <source>
        <dbReference type="EMBL" id="GMF21498.1"/>
    </source>
</evidence>
<feature type="region of interest" description="Disordered" evidence="1">
    <location>
        <begin position="346"/>
        <end position="397"/>
    </location>
</feature>
<feature type="region of interest" description="Disordered" evidence="1">
    <location>
        <begin position="301"/>
        <end position="324"/>
    </location>
</feature>
<name>A0A9W6TWT5_9STRA</name>
<sequence>MHHTIGREAAVLPGAEQHRIYRRNSAQANVRTRGILRKESNAFQEKLGARKETILSRSNRPSSPVRGSPTAPVVKLILPPEWGQTVTAGAEETSSQGNQQSKAEVTATAPNTFTNGCEDNGESNTRDLQDEHLKPNINEEERRQHAEITGGGAEEEKAEASKTAQTRTILSGEEAFTSNFEDASRTGGQEVEIGQKTESGSPSESPVDVEMAEAAEETTQPEELAAAVAAGKETKAETRSCRRVLQRGRSPTARAPRSPSDRTKLQAEFRKRSQAAERKMGTTEWKAESNEARLNMVAGRAKGKGVSLRKVSLSPKRKAASHWVTDRTQDMAEDILERTDNARQAAVVRSLSTKRRPTEAARRGEKMTTQKFSHQYMQASTGNPDSEEEKHLYNRKE</sequence>
<feature type="compositionally biased region" description="Polar residues" evidence="1">
    <location>
        <begin position="369"/>
        <end position="384"/>
    </location>
</feature>
<reference evidence="2" key="1">
    <citation type="submission" date="2023-04" db="EMBL/GenBank/DDBJ databases">
        <title>Phytophthora fragariaefolia NBRC 109709.</title>
        <authorList>
            <person name="Ichikawa N."/>
            <person name="Sato H."/>
            <person name="Tonouchi N."/>
        </authorList>
    </citation>
    <scope>NUCLEOTIDE SEQUENCE</scope>
    <source>
        <strain evidence="2">NBRC 109709</strain>
    </source>
</reference>
<feature type="region of interest" description="Disordered" evidence="1">
    <location>
        <begin position="52"/>
        <end position="71"/>
    </location>
</feature>
<feature type="compositionally biased region" description="Low complexity" evidence="1">
    <location>
        <begin position="221"/>
        <end position="231"/>
    </location>
</feature>